<dbReference type="Pfam" id="PF13476">
    <property type="entry name" value="AAA_23"/>
    <property type="match status" value="1"/>
</dbReference>
<feature type="domain" description="Rad50/SbcC-type AAA" evidence="1">
    <location>
        <begin position="23"/>
        <end position="74"/>
    </location>
</feature>
<dbReference type="AlphaFoldDB" id="A0A7L9GAR0"/>
<gene>
    <name evidence="2" type="ORF">ICN73_16500</name>
</gene>
<dbReference type="KEGG" id="ptai:ICN73_16500"/>
<dbReference type="GO" id="GO:0016887">
    <property type="term" value="F:ATP hydrolysis activity"/>
    <property type="evidence" value="ECO:0007669"/>
    <property type="project" value="InterPro"/>
</dbReference>
<name>A0A7L9GAR0_9PSED</name>
<dbReference type="GO" id="GO:0006302">
    <property type="term" value="P:double-strand break repair"/>
    <property type="evidence" value="ECO:0007669"/>
    <property type="project" value="InterPro"/>
</dbReference>
<evidence type="ECO:0000313" key="2">
    <source>
        <dbReference type="EMBL" id="QOJ89471.1"/>
    </source>
</evidence>
<dbReference type="InterPro" id="IPR027417">
    <property type="entry name" value="P-loop_NTPase"/>
</dbReference>
<evidence type="ECO:0000313" key="3">
    <source>
        <dbReference type="Proteomes" id="UP000593847"/>
    </source>
</evidence>
<dbReference type="RefSeq" id="WP_192907273.1">
    <property type="nucleotide sequence ID" value="NZ_CP062699.1"/>
</dbReference>
<organism evidence="2 3">
    <name type="scientific">Pseudomonas taiwanensis</name>
    <dbReference type="NCBI Taxonomy" id="470150"/>
    <lineage>
        <taxon>Bacteria</taxon>
        <taxon>Pseudomonadati</taxon>
        <taxon>Pseudomonadota</taxon>
        <taxon>Gammaproteobacteria</taxon>
        <taxon>Pseudomonadales</taxon>
        <taxon>Pseudomonadaceae</taxon>
        <taxon>Pseudomonas</taxon>
    </lineage>
</organism>
<dbReference type="InterPro" id="IPR038729">
    <property type="entry name" value="Rad50/SbcC_AAA"/>
</dbReference>
<dbReference type="EMBL" id="CP062699">
    <property type="protein sequence ID" value="QOJ89471.1"/>
    <property type="molecule type" value="Genomic_DNA"/>
</dbReference>
<dbReference type="Proteomes" id="UP000593847">
    <property type="component" value="Chromosome"/>
</dbReference>
<proteinExistence type="predicted"/>
<accession>A0A7L9GAR0</accession>
<keyword evidence="3" id="KW-1185">Reference proteome</keyword>
<evidence type="ECO:0000259" key="1">
    <source>
        <dbReference type="Pfam" id="PF13476"/>
    </source>
</evidence>
<sequence length="703" mass="79252">MFIKGIKISIETDQGPFGFLTFFNRNLNIIRGRNSAGKSTIVQSILYALGMEQILGAQNEKALTYVLKDWVDHDGVECRIIRSSVTMELESLGKTITVMRKIKDEEVDARLIEVQECAGLTDGTTASVQYKYLHDPGASMFNNGYYNYLEKFLGLNLPSVPDKNGTQKKLYLQYVFAAMAIEQKRGWTDYIANLPYFGIRDARIKVVDYLVGTNVFELEAERARLDVESQALHNSWVDITKSIYTDALKNGVKVAHLPRAPVLEFSSGAIELFKSPTNENVSLDEHKKAQLQTLMRLQKDETKWKENTPEETLRAIEVETENLQRLTVSFEASIGEITLHRASKNANDLHIRQAKDELVKNEGTNKLIKFGASLDLNIAKNVCPSCYQSVGQSLTDLPETLPHMDITTNIDYLKSQIGMLERDNAVIAQSIREVSVTNEALAKRIAESKYRLRSLKADLTTTSVVSKANLRQQMQIEINLEELGNFSQRIDGHLAQLAVLSEKFAANQKSRSDLPSETYSATDLKKYELFEKFFRSYVGEFDYHSAPIKDIKFNIDNLLPELKKIELREIQEKKFSELKQASSRSTSRDSNNIAMESSASDFVRLIWSYILTIYETSSHETVNGNHPGFLLLDEPGQHSMATKSQQALFRRLSAMKGLQSIVAASFDDSEPTYREATENVDFKLILLGNKAIVPNGDTIPVGE</sequence>
<reference evidence="2" key="1">
    <citation type="submission" date="2020-09" db="EMBL/GenBank/DDBJ databases">
        <title>Complete genome sequence of Pseudomonas taiwanensis CC, a plant growth-promoting and biotite-weathering strain.</title>
        <authorList>
            <person name="Cheng C."/>
        </authorList>
    </citation>
    <scope>NUCLEOTIDE SEQUENCE [LARGE SCALE GENOMIC DNA]</scope>
    <source>
        <strain evidence="2">WRS8</strain>
    </source>
</reference>
<protein>
    <submittedName>
        <fullName evidence="2">AAA family ATPase</fullName>
    </submittedName>
</protein>
<dbReference type="SUPFAM" id="SSF52540">
    <property type="entry name" value="P-loop containing nucleoside triphosphate hydrolases"/>
    <property type="match status" value="1"/>
</dbReference>
<dbReference type="Gene3D" id="3.40.50.300">
    <property type="entry name" value="P-loop containing nucleotide triphosphate hydrolases"/>
    <property type="match status" value="1"/>
</dbReference>